<dbReference type="AlphaFoldDB" id="A0A7S3FBB2"/>
<dbReference type="PANTHER" id="PTHR10094">
    <property type="entry name" value="STEROL CARRIER PROTEIN 2 SCP-2 FAMILY PROTEIN"/>
    <property type="match status" value="1"/>
</dbReference>
<evidence type="ECO:0000259" key="1">
    <source>
        <dbReference type="Pfam" id="PF02036"/>
    </source>
</evidence>
<name>A0A7S3FBB2_9VIRI</name>
<dbReference type="EMBL" id="HBHY01008774">
    <property type="protein sequence ID" value="CAE0135949.1"/>
    <property type="molecule type" value="Transcribed_RNA"/>
</dbReference>
<dbReference type="FunFam" id="3.30.1050.10:FF:000001">
    <property type="entry name" value="Putative Non-specific lipid-transfer protein"/>
    <property type="match status" value="1"/>
</dbReference>
<proteinExistence type="predicted"/>
<dbReference type="InterPro" id="IPR036527">
    <property type="entry name" value="SCP2_sterol-bd_dom_sf"/>
</dbReference>
<dbReference type="Gene3D" id="3.30.1050.10">
    <property type="entry name" value="SCP2 sterol-binding domain"/>
    <property type="match status" value="1"/>
</dbReference>
<dbReference type="GO" id="GO:0005829">
    <property type="term" value="C:cytosol"/>
    <property type="evidence" value="ECO:0007669"/>
    <property type="project" value="TreeGrafter"/>
</dbReference>
<reference evidence="2" key="1">
    <citation type="submission" date="2021-01" db="EMBL/GenBank/DDBJ databases">
        <authorList>
            <person name="Corre E."/>
            <person name="Pelletier E."/>
            <person name="Niang G."/>
            <person name="Scheremetjew M."/>
            <person name="Finn R."/>
            <person name="Kale V."/>
            <person name="Holt S."/>
            <person name="Cochrane G."/>
            <person name="Meng A."/>
            <person name="Brown T."/>
            <person name="Cohen L."/>
        </authorList>
    </citation>
    <scope>NUCLEOTIDE SEQUENCE</scope>
    <source>
        <strain evidence="2">RCC927</strain>
    </source>
</reference>
<gene>
    <name evidence="2" type="ORF">PSIN1315_LOCUS5667</name>
</gene>
<dbReference type="Pfam" id="PF02036">
    <property type="entry name" value="SCP2"/>
    <property type="match status" value="1"/>
</dbReference>
<dbReference type="SUPFAM" id="SSF55718">
    <property type="entry name" value="SCP-like"/>
    <property type="match status" value="1"/>
</dbReference>
<organism evidence="2">
    <name type="scientific">Prasinoderma singulare</name>
    <dbReference type="NCBI Taxonomy" id="676789"/>
    <lineage>
        <taxon>Eukaryota</taxon>
        <taxon>Viridiplantae</taxon>
        <taxon>Prasinodermophyta</taxon>
        <taxon>Prasinodermophyceae</taxon>
        <taxon>Prasinodermales</taxon>
        <taxon>Prasinodermaceae</taxon>
        <taxon>Prasinoderma</taxon>
    </lineage>
</organism>
<accession>A0A7S3FBB2</accession>
<evidence type="ECO:0000313" key="2">
    <source>
        <dbReference type="EMBL" id="CAE0135949.1"/>
    </source>
</evidence>
<dbReference type="PANTHER" id="PTHR10094:SF25">
    <property type="entry name" value="SCP2 STEROL-BINDING DOMAIN-CONTAINING PROTEIN 1"/>
    <property type="match status" value="1"/>
</dbReference>
<sequence>MAASADVFAALTKAVESKGSELVSKFQGVVKFKIDGHEWLVDLKNGTGSVEENGSGKADITVTVADKDFVQMAMGKLNPQSAFMGGKLKVSGNMALAMKLGPVLAAARPSAKM</sequence>
<dbReference type="InterPro" id="IPR003033">
    <property type="entry name" value="SCP2_sterol-bd_dom"/>
</dbReference>
<protein>
    <recommendedName>
        <fullName evidence="1">SCP2 domain-containing protein</fullName>
    </recommendedName>
</protein>
<feature type="domain" description="SCP2" evidence="1">
    <location>
        <begin position="16"/>
        <end position="104"/>
    </location>
</feature>